<evidence type="ECO:0000313" key="3">
    <source>
        <dbReference type="Proteomes" id="UP001056374"/>
    </source>
</evidence>
<proteinExistence type="predicted"/>
<keyword evidence="1" id="KW-1133">Transmembrane helix</keyword>
<keyword evidence="1" id="KW-0812">Transmembrane</keyword>
<reference evidence="2" key="1">
    <citation type="submission" date="2022-06" db="EMBL/GenBank/DDBJ databases">
        <title>Complete genome sequence of soil microorganisms Streptomyces sp. Qhu-M197 isolated from Alpine meadows habitats on the Tibetan Plateau.</title>
        <authorList>
            <person name="Zhang B."/>
            <person name="Xiang X."/>
            <person name="Fan J."/>
        </authorList>
    </citation>
    <scope>NUCLEOTIDE SEQUENCE</scope>
    <source>
        <strain evidence="2">Qhu-M197</strain>
    </source>
</reference>
<feature type="transmembrane region" description="Helical" evidence="1">
    <location>
        <begin position="21"/>
        <end position="42"/>
    </location>
</feature>
<evidence type="ECO:0000256" key="1">
    <source>
        <dbReference type="SAM" id="Phobius"/>
    </source>
</evidence>
<gene>
    <name evidence="2" type="ORF">NFX46_24710</name>
</gene>
<evidence type="ECO:0000313" key="2">
    <source>
        <dbReference type="EMBL" id="USQ86621.1"/>
    </source>
</evidence>
<dbReference type="Proteomes" id="UP001056374">
    <property type="component" value="Chromosome"/>
</dbReference>
<feature type="transmembrane region" description="Helical" evidence="1">
    <location>
        <begin position="48"/>
        <end position="66"/>
    </location>
</feature>
<protein>
    <submittedName>
        <fullName evidence="2">Uncharacterized protein</fullName>
    </submittedName>
</protein>
<sequence>MQRVVEVVSGRGRSMMPKVGGGALFLFCYVDVVASLAIGDWISDVGPLLLYGSPVAFVLGLFAPAVHDAYLRHVRGDAGG</sequence>
<organism evidence="2 3">
    <name type="scientific">Streptomyces phaeoluteigriseus</name>
    <dbReference type="NCBI Taxonomy" id="114686"/>
    <lineage>
        <taxon>Bacteria</taxon>
        <taxon>Bacillati</taxon>
        <taxon>Actinomycetota</taxon>
        <taxon>Actinomycetes</taxon>
        <taxon>Kitasatosporales</taxon>
        <taxon>Streptomycetaceae</taxon>
        <taxon>Streptomyces</taxon>
        <taxon>Streptomyces aurantiacus group</taxon>
    </lineage>
</organism>
<accession>A0ABY4ZCB5</accession>
<keyword evidence="1" id="KW-0472">Membrane</keyword>
<dbReference type="RefSeq" id="WP_252552351.1">
    <property type="nucleotide sequence ID" value="NZ_CP099468.1"/>
</dbReference>
<dbReference type="EMBL" id="CP099468">
    <property type="protein sequence ID" value="USQ86621.1"/>
    <property type="molecule type" value="Genomic_DNA"/>
</dbReference>
<keyword evidence="3" id="KW-1185">Reference proteome</keyword>
<name>A0ABY4ZCB5_9ACTN</name>